<protein>
    <recommendedName>
        <fullName evidence="6">Phosphoribosylglycinamide formyltransferase</fullName>
        <ecNumber evidence="6">2.1.2.2</ecNumber>
    </recommendedName>
    <alternativeName>
        <fullName evidence="6">5'-phosphoribosylglycinamide transformylase</fullName>
    </alternativeName>
    <alternativeName>
        <fullName evidence="6">GAR transformylase</fullName>
        <shortName evidence="6">GART</shortName>
    </alternativeName>
</protein>
<dbReference type="SUPFAM" id="SSF53328">
    <property type="entry name" value="Formyltransferase"/>
    <property type="match status" value="1"/>
</dbReference>
<evidence type="ECO:0000259" key="7">
    <source>
        <dbReference type="Pfam" id="PF00551"/>
    </source>
</evidence>
<organism evidence="8 9">
    <name type="scientific">Orrella daihaiensis</name>
    <dbReference type="NCBI Taxonomy" id="2782176"/>
    <lineage>
        <taxon>Bacteria</taxon>
        <taxon>Pseudomonadati</taxon>
        <taxon>Pseudomonadota</taxon>
        <taxon>Betaproteobacteria</taxon>
        <taxon>Burkholderiales</taxon>
        <taxon>Alcaligenaceae</taxon>
        <taxon>Orrella</taxon>
    </lineage>
</organism>
<evidence type="ECO:0000256" key="4">
    <source>
        <dbReference type="ARBA" id="ARBA00038440"/>
    </source>
</evidence>
<sequence>MTDRQADARRFVILISGRGSNMQQIIEQARAQGWPAQFVRVIANEADAPGIAWAKQQGLQTAVVPHRDFTDRQAFDEHLAQIIEADRPDYVLLAGFMRILTPGFVARFKHRLINIHPSLLPAFPGLKTHEQAIAAGVGWHGCTVHFVTDQLDHGPIIAQAAVPVKDNDTPQVLANRVLKLEHQIYPRVVQWLAQGLVQVNQVGQITLEGITQRHLWVSE</sequence>
<comment type="function">
    <text evidence="6">Catalyzes the transfer of a formyl group from 10-formyltetrahydrofolate to 5-phospho-ribosyl-glycinamide (GAR), producing 5-phospho-ribosyl-N-formylglycinamide (FGAR) and tetrahydrofolate.</text>
</comment>
<feature type="binding site" evidence="6">
    <location>
        <position position="72"/>
    </location>
    <ligand>
        <name>(6R)-10-formyltetrahydrofolate</name>
        <dbReference type="ChEBI" id="CHEBI:195366"/>
    </ligand>
</feature>
<dbReference type="CDD" id="cd08645">
    <property type="entry name" value="FMT_core_GART"/>
    <property type="match status" value="1"/>
</dbReference>
<dbReference type="RefSeq" id="WP_243477378.1">
    <property type="nucleotide sequence ID" value="NZ_CP063982.1"/>
</dbReference>
<keyword evidence="9" id="KW-1185">Reference proteome</keyword>
<dbReference type="GO" id="GO:0004644">
    <property type="term" value="F:phosphoribosylglycinamide formyltransferase activity"/>
    <property type="evidence" value="ECO:0007669"/>
    <property type="project" value="UniProtKB-EC"/>
</dbReference>
<accession>A0ABY4AG45</accession>
<evidence type="ECO:0000313" key="8">
    <source>
        <dbReference type="EMBL" id="UOD49259.1"/>
    </source>
</evidence>
<keyword evidence="3 6" id="KW-0658">Purine biosynthesis</keyword>
<comment type="similarity">
    <text evidence="4 6">Belongs to the GART family.</text>
</comment>
<keyword evidence="2 6" id="KW-0808">Transferase</keyword>
<dbReference type="PROSITE" id="PS00373">
    <property type="entry name" value="GART"/>
    <property type="match status" value="1"/>
</dbReference>
<dbReference type="PANTHER" id="PTHR43369">
    <property type="entry name" value="PHOSPHORIBOSYLGLYCINAMIDE FORMYLTRANSFERASE"/>
    <property type="match status" value="1"/>
</dbReference>
<dbReference type="PANTHER" id="PTHR43369:SF2">
    <property type="entry name" value="PHOSPHORIBOSYLGLYCINAMIDE FORMYLTRANSFERASE"/>
    <property type="match status" value="1"/>
</dbReference>
<dbReference type="EC" id="2.1.2.2" evidence="6"/>
<dbReference type="HAMAP" id="MF_01930">
    <property type="entry name" value="PurN"/>
    <property type="match status" value="1"/>
</dbReference>
<dbReference type="InterPro" id="IPR004607">
    <property type="entry name" value="GART"/>
</dbReference>
<feature type="site" description="Raises pKa of active site His" evidence="6">
    <location>
        <position position="152"/>
    </location>
</feature>
<name>A0ABY4AG45_9BURK</name>
<dbReference type="EMBL" id="CP063982">
    <property type="protein sequence ID" value="UOD49259.1"/>
    <property type="molecule type" value="Genomic_DNA"/>
</dbReference>
<comment type="pathway">
    <text evidence="1 6">Purine metabolism; IMP biosynthesis via de novo pathway; N(2)-formyl-N(1)-(5-phospho-D-ribosyl)glycinamide from N(1)-(5-phospho-D-ribosyl)glycinamide (10-formyl THF route): step 1/1.</text>
</comment>
<dbReference type="InterPro" id="IPR036477">
    <property type="entry name" value="Formyl_transf_N_sf"/>
</dbReference>
<feature type="domain" description="Formyl transferase N-terminal" evidence="7">
    <location>
        <begin position="10"/>
        <end position="189"/>
    </location>
</feature>
<evidence type="ECO:0000256" key="2">
    <source>
        <dbReference type="ARBA" id="ARBA00022679"/>
    </source>
</evidence>
<evidence type="ECO:0000256" key="1">
    <source>
        <dbReference type="ARBA" id="ARBA00005054"/>
    </source>
</evidence>
<gene>
    <name evidence="6" type="primary">purN</name>
    <name evidence="8" type="ORF">DHf2319_07045</name>
</gene>
<evidence type="ECO:0000256" key="3">
    <source>
        <dbReference type="ARBA" id="ARBA00022755"/>
    </source>
</evidence>
<feature type="binding site" evidence="6">
    <location>
        <begin position="19"/>
        <end position="21"/>
    </location>
    <ligand>
        <name>N(1)-(5-phospho-beta-D-ribosyl)glycinamide</name>
        <dbReference type="ChEBI" id="CHEBI:143788"/>
    </ligand>
</feature>
<proteinExistence type="inferred from homology"/>
<feature type="binding site" evidence="6">
    <location>
        <position position="114"/>
    </location>
    <ligand>
        <name>(6R)-10-formyltetrahydrofolate</name>
        <dbReference type="ChEBI" id="CHEBI:195366"/>
    </ligand>
</feature>
<evidence type="ECO:0000313" key="9">
    <source>
        <dbReference type="Proteomes" id="UP000831607"/>
    </source>
</evidence>
<feature type="binding site" evidence="6">
    <location>
        <begin position="97"/>
        <end position="100"/>
    </location>
    <ligand>
        <name>(6R)-10-formyltetrahydrofolate</name>
        <dbReference type="ChEBI" id="CHEBI:195366"/>
    </ligand>
</feature>
<evidence type="ECO:0000256" key="6">
    <source>
        <dbReference type="HAMAP-Rule" id="MF_01930"/>
    </source>
</evidence>
<dbReference type="Gene3D" id="3.40.50.170">
    <property type="entry name" value="Formyl transferase, N-terminal domain"/>
    <property type="match status" value="1"/>
</dbReference>
<dbReference type="InterPro" id="IPR002376">
    <property type="entry name" value="Formyl_transf_N"/>
</dbReference>
<dbReference type="NCBIfam" id="TIGR00639">
    <property type="entry name" value="PurN"/>
    <property type="match status" value="1"/>
</dbReference>
<comment type="catalytic activity">
    <reaction evidence="5 6">
        <text>N(1)-(5-phospho-beta-D-ribosyl)glycinamide + (6R)-10-formyltetrahydrofolate = N(2)-formyl-N(1)-(5-phospho-beta-D-ribosyl)glycinamide + (6S)-5,6,7,8-tetrahydrofolate + H(+)</text>
        <dbReference type="Rhea" id="RHEA:15053"/>
        <dbReference type="ChEBI" id="CHEBI:15378"/>
        <dbReference type="ChEBI" id="CHEBI:57453"/>
        <dbReference type="ChEBI" id="CHEBI:143788"/>
        <dbReference type="ChEBI" id="CHEBI:147286"/>
        <dbReference type="ChEBI" id="CHEBI:195366"/>
        <dbReference type="EC" id="2.1.2.2"/>
    </reaction>
</comment>
<feature type="active site" description="Proton donor" evidence="6">
    <location>
        <position position="116"/>
    </location>
</feature>
<dbReference type="Proteomes" id="UP000831607">
    <property type="component" value="Chromosome"/>
</dbReference>
<dbReference type="InterPro" id="IPR001555">
    <property type="entry name" value="GART_AS"/>
</dbReference>
<dbReference type="Pfam" id="PF00551">
    <property type="entry name" value="Formyl_trans_N"/>
    <property type="match status" value="1"/>
</dbReference>
<reference evidence="8 9" key="1">
    <citation type="submission" date="2020-11" db="EMBL/GenBank/DDBJ databases">
        <title>Algicoccus daihaiensis sp.nov., isolated from Daihai Lake in Inner Mongolia.</title>
        <authorList>
            <person name="Kai J."/>
        </authorList>
    </citation>
    <scope>NUCLEOTIDE SEQUENCE [LARGE SCALE GENOMIC DNA]</scope>
    <source>
        <strain evidence="9">f23</strain>
    </source>
</reference>
<evidence type="ECO:0000256" key="5">
    <source>
        <dbReference type="ARBA" id="ARBA00047664"/>
    </source>
</evidence>